<feature type="compositionally biased region" description="Polar residues" evidence="2">
    <location>
        <begin position="930"/>
        <end position="942"/>
    </location>
</feature>
<sequence length="1500" mass="169923">MDLSEFSDINIDHLLGSTAPLQDGLVVPYRQVPLPKINDDIRTRRIRLAQRIAQNDELIRQIKQLQDQNKKLVDLQRTAQEVTDLYQKEKHQRTELEKSCRQISERCGELEKELDAQVLNCENLQEKLQVRGLPVDAKDVLSLIMQLAQRLGDDCGLLRRDQNILKKLKEHCKAVDIVLPTPKSPNQRSKRKSHQPGVNQSTQTDVEPVITKPLLCSVAVQVENLIETRNQGTQHKNTTTTRGTTTASFIRQHDVGTCFPEPKSLPNVRQILDEMLSWRDNIVIEPMSPLSDPQAEWEDIPTTASVTTCTTLCDIHREIDFVSELPSQIKVSASRPPSRTMLDSVKEEARSSRELAKELLNFLPQNQSCLANLPPHAFEELWQVFGQMVLGLLQRRSNPTVATPPTVSQADFTSWLYELYEDTQNQTEQISSSSASKRDFATSTDCMDVGTDPIIESPNISHGGDVTPIRLPSKPRGRKTKSKKRKAATIPNPTPKRNCFEKEPACQEKNIESEEIEHEQKPETAIQFLSKLNNFNMANCDNLDMDLDEEELYLLQLTSNAKDQVNDNENLEDEVPEDFESPAENAEFLLQENKEKQPITPVHKEKDLSLKDDDQNNASIELLHIQDKTKELLPKKQLDSEVNIFKEPEIGSEKKEKIIKLSQVATNGAIPSNLSTFSSNSAVKSNVREEKCSEEMLDLELSTCEVREKKAEVPNGTERLNSPLLSRDSNPDNSIRKNVEKDNVLKFKSCNDPESQLNQDDCDILPSLNTSLFGSDSDLESEASEEQMNPEFCVSDNDSDDIEAECEISHDQPDFKKRSISSLFGNDSDSDVNEEHALKLELDQKVLRNEPDKLNLFNLPLLQDDTDSSAAEESLSKEQADKKNESEVSQEHMVLSHCLPSLAHANLVAIKPPLLIENFGVVVNEHQLPKEQTSSKATSNLSDESEDEQSLVIDEETSVKQPEESPFPRPVPTKRRKVQNEIKTLSPPGVTRLTRQRAKQLLNEGSPGNGLSLVEQIRNQLKEALTKSESSKNTKLEFKPVESNRLMSEEAHTELKPIKQTNTISEESPASPVSEPTEDFFDPPTKIPLEQAACRQQDGKPKSILQHVIDVGKGVKRPSNTKKKTLGKSQPRLCSAIGKYLQETMQLESTCSDLALEIYQLTKDETVIVNAMITVICRIGTDEHPVERLLNALKYFDFTQRFLSELEERLFRNTKERPAIELALKYVKLYLKAVSLQATLSAEYENPARLLLAKILYHFDRDMPPLVIELLRQFPTVLPHREQRDYDHSDPLITVIKHLLMGRTYDMQDPDGAERLLLSKLRFEYHFQPFEPTKQQVLDNLVEKLKAGRLEQLGYAFALFCRRSSHLKVLDSLLGKHLMPLATSYCDLAAQNKSYDARLVSLLQCISLVLKPLPLDTDISAFVGFLKRLLVAVPRSEVQLPAVQACLRLQRFGFTYTLDALKDFRPSYQMDPLTRAMFRCFAERKKQFRQVAATKKASKD</sequence>
<feature type="compositionally biased region" description="Polar residues" evidence="2">
    <location>
        <begin position="718"/>
        <end position="733"/>
    </location>
</feature>
<proteinExistence type="predicted"/>
<feature type="coiled-coil region" evidence="1">
    <location>
        <begin position="48"/>
        <end position="127"/>
    </location>
</feature>
<feature type="region of interest" description="Disordered" evidence="2">
    <location>
        <begin position="179"/>
        <end position="204"/>
    </location>
</feature>
<dbReference type="RefSeq" id="XP_016988131.1">
    <property type="nucleotide sequence ID" value="XM_017132642.1"/>
</dbReference>
<protein>
    <submittedName>
        <fullName evidence="3">Little elongation complex subunit 1</fullName>
    </submittedName>
</protein>
<dbReference type="RefSeq" id="XP_016988131.2">
    <property type="nucleotide sequence ID" value="XM_017132642.2"/>
</dbReference>
<evidence type="ECO:0000313" key="3">
    <source>
        <dbReference type="RefSeq" id="XP_016988131.1"/>
    </source>
</evidence>
<name>A0A6P4FSM7_DRORH</name>
<accession>A0A6P4FSM7</accession>
<feature type="region of interest" description="Disordered" evidence="2">
    <location>
        <begin position="773"/>
        <end position="793"/>
    </location>
</feature>
<gene>
    <name evidence="3" type="primary">LOC108050783</name>
</gene>
<feature type="region of interest" description="Disordered" evidence="2">
    <location>
        <begin position="929"/>
        <end position="976"/>
    </location>
</feature>
<feature type="compositionally biased region" description="Acidic residues" evidence="2">
    <location>
        <begin position="943"/>
        <end position="956"/>
    </location>
</feature>
<reference evidence="3" key="1">
    <citation type="submission" date="2025-08" db="UniProtKB">
        <authorList>
            <consortium name="RefSeq"/>
        </authorList>
    </citation>
    <scope>IDENTIFICATION</scope>
</reference>
<dbReference type="OMA" id="FNMANCD"/>
<feature type="region of interest" description="Disordered" evidence="2">
    <location>
        <begin position="455"/>
        <end position="500"/>
    </location>
</feature>
<feature type="compositionally biased region" description="Basic residues" evidence="2">
    <location>
        <begin position="473"/>
        <end position="487"/>
    </location>
</feature>
<keyword evidence="1" id="KW-0175">Coiled coil</keyword>
<organism evidence="3">
    <name type="scientific">Drosophila rhopaloa</name>
    <name type="common">Fruit fly</name>
    <dbReference type="NCBI Taxonomy" id="1041015"/>
    <lineage>
        <taxon>Eukaryota</taxon>
        <taxon>Metazoa</taxon>
        <taxon>Ecdysozoa</taxon>
        <taxon>Arthropoda</taxon>
        <taxon>Hexapoda</taxon>
        <taxon>Insecta</taxon>
        <taxon>Pterygota</taxon>
        <taxon>Neoptera</taxon>
        <taxon>Endopterygota</taxon>
        <taxon>Diptera</taxon>
        <taxon>Brachycera</taxon>
        <taxon>Muscomorpha</taxon>
        <taxon>Ephydroidea</taxon>
        <taxon>Drosophilidae</taxon>
        <taxon>Drosophila</taxon>
        <taxon>Sophophora</taxon>
    </lineage>
</organism>
<dbReference type="OrthoDB" id="6368736at2759"/>
<evidence type="ECO:0000256" key="1">
    <source>
        <dbReference type="SAM" id="Coils"/>
    </source>
</evidence>
<feature type="compositionally biased region" description="Basic and acidic residues" evidence="2">
    <location>
        <begin position="874"/>
        <end position="889"/>
    </location>
</feature>
<evidence type="ECO:0000256" key="2">
    <source>
        <dbReference type="SAM" id="MobiDB-lite"/>
    </source>
</evidence>
<feature type="region of interest" description="Disordered" evidence="2">
    <location>
        <begin position="710"/>
        <end position="738"/>
    </location>
</feature>
<feature type="region of interest" description="Disordered" evidence="2">
    <location>
        <begin position="865"/>
        <end position="889"/>
    </location>
</feature>